<sequence>LYFKGNTGHALDVGHVEMYIGNGQICGHGSGTGPKIKDMREYCRSRADSRRRYFMTIRWVADGQADGDMGGALGERLLKRGCTGADVKELQTQLLALGYMISEHGADGEFGVETQRAVQAFQRDHALLPDGEYGELTHAALMTALSEIEGETGDEEAETPGESAPMVLITGGSVNARKGPTTGYGILTVVHKGGRYPHIATARNGWHCIAIGDGTAWVSDKYAEVR</sequence>
<dbReference type="InterPro" id="IPR036366">
    <property type="entry name" value="PGBDSf"/>
</dbReference>
<feature type="domain" description="Peptidoglycan binding-like" evidence="1">
    <location>
        <begin position="83"/>
        <end position="141"/>
    </location>
</feature>
<comment type="caution">
    <text evidence="2">The sequence shown here is derived from an EMBL/GenBank/DDBJ whole genome shotgun (WGS) entry which is preliminary data.</text>
</comment>
<dbReference type="Pfam" id="PF01471">
    <property type="entry name" value="PG_binding_1"/>
    <property type="match status" value="1"/>
</dbReference>
<proteinExistence type="predicted"/>
<name>A0A9D1P6G0_9FIRM</name>
<evidence type="ECO:0000259" key="1">
    <source>
        <dbReference type="Pfam" id="PF01471"/>
    </source>
</evidence>
<gene>
    <name evidence="2" type="ORF">IAA64_05675</name>
</gene>
<protein>
    <submittedName>
        <fullName evidence="2">Peptidoglycan-binding protein</fullName>
    </submittedName>
</protein>
<dbReference type="InterPro" id="IPR036365">
    <property type="entry name" value="PGBD-like_sf"/>
</dbReference>
<dbReference type="AlphaFoldDB" id="A0A9D1P6G0"/>
<evidence type="ECO:0000313" key="3">
    <source>
        <dbReference type="Proteomes" id="UP000886884"/>
    </source>
</evidence>
<feature type="non-terminal residue" evidence="2">
    <location>
        <position position="1"/>
    </location>
</feature>
<dbReference type="EMBL" id="DVOT01000102">
    <property type="protein sequence ID" value="HIV27436.1"/>
    <property type="molecule type" value="Genomic_DNA"/>
</dbReference>
<dbReference type="SUPFAM" id="SSF47090">
    <property type="entry name" value="PGBD-like"/>
    <property type="match status" value="1"/>
</dbReference>
<accession>A0A9D1P6G0</accession>
<dbReference type="Gene3D" id="1.10.101.10">
    <property type="entry name" value="PGBD-like superfamily/PGBD"/>
    <property type="match status" value="1"/>
</dbReference>
<dbReference type="Gene3D" id="2.30.30.40">
    <property type="entry name" value="SH3 Domains"/>
    <property type="match status" value="1"/>
</dbReference>
<dbReference type="InterPro" id="IPR002477">
    <property type="entry name" value="Peptidoglycan-bd-like"/>
</dbReference>
<organism evidence="2 3">
    <name type="scientific">Candidatus Ornithocaccomicrobium faecavium</name>
    <dbReference type="NCBI Taxonomy" id="2840890"/>
    <lineage>
        <taxon>Bacteria</taxon>
        <taxon>Bacillati</taxon>
        <taxon>Bacillota</taxon>
        <taxon>Clostridia</taxon>
        <taxon>Candidatus Ornithocaccomicrobium</taxon>
    </lineage>
</organism>
<evidence type="ECO:0000313" key="2">
    <source>
        <dbReference type="EMBL" id="HIV27436.1"/>
    </source>
</evidence>
<reference evidence="2" key="1">
    <citation type="submission" date="2020-10" db="EMBL/GenBank/DDBJ databases">
        <authorList>
            <person name="Gilroy R."/>
        </authorList>
    </citation>
    <scope>NUCLEOTIDE SEQUENCE</scope>
    <source>
        <strain evidence="2">CHK183-6373</strain>
    </source>
</reference>
<reference evidence="2" key="2">
    <citation type="journal article" date="2021" name="PeerJ">
        <title>Extensive microbial diversity within the chicken gut microbiome revealed by metagenomics and culture.</title>
        <authorList>
            <person name="Gilroy R."/>
            <person name="Ravi A."/>
            <person name="Getino M."/>
            <person name="Pursley I."/>
            <person name="Horton D.L."/>
            <person name="Alikhan N.F."/>
            <person name="Baker D."/>
            <person name="Gharbi K."/>
            <person name="Hall N."/>
            <person name="Watson M."/>
            <person name="Adriaenssens E.M."/>
            <person name="Foster-Nyarko E."/>
            <person name="Jarju S."/>
            <person name="Secka A."/>
            <person name="Antonio M."/>
            <person name="Oren A."/>
            <person name="Chaudhuri R.R."/>
            <person name="La Ragione R."/>
            <person name="Hildebrand F."/>
            <person name="Pallen M.J."/>
        </authorList>
    </citation>
    <scope>NUCLEOTIDE SEQUENCE</scope>
    <source>
        <strain evidence="2">CHK183-6373</strain>
    </source>
</reference>
<dbReference type="Proteomes" id="UP000886884">
    <property type="component" value="Unassembled WGS sequence"/>
</dbReference>